<accession>A0A8J5SUU4</accession>
<feature type="region of interest" description="Disordered" evidence="1">
    <location>
        <begin position="1"/>
        <end position="86"/>
    </location>
</feature>
<name>A0A8J5SUU4_ZIZPA</name>
<gene>
    <name evidence="2" type="ORF">GUJ93_ZPchr0007g4274</name>
</gene>
<organism evidence="2 3">
    <name type="scientific">Zizania palustris</name>
    <name type="common">Northern wild rice</name>
    <dbReference type="NCBI Taxonomy" id="103762"/>
    <lineage>
        <taxon>Eukaryota</taxon>
        <taxon>Viridiplantae</taxon>
        <taxon>Streptophyta</taxon>
        <taxon>Embryophyta</taxon>
        <taxon>Tracheophyta</taxon>
        <taxon>Spermatophyta</taxon>
        <taxon>Magnoliopsida</taxon>
        <taxon>Liliopsida</taxon>
        <taxon>Poales</taxon>
        <taxon>Poaceae</taxon>
        <taxon>BOP clade</taxon>
        <taxon>Oryzoideae</taxon>
        <taxon>Oryzeae</taxon>
        <taxon>Zizaniinae</taxon>
        <taxon>Zizania</taxon>
    </lineage>
</organism>
<feature type="compositionally biased region" description="Basic and acidic residues" evidence="1">
    <location>
        <begin position="1"/>
        <end position="12"/>
    </location>
</feature>
<evidence type="ECO:0000256" key="1">
    <source>
        <dbReference type="SAM" id="MobiDB-lite"/>
    </source>
</evidence>
<dbReference type="Proteomes" id="UP000729402">
    <property type="component" value="Unassembled WGS sequence"/>
</dbReference>
<reference evidence="2" key="1">
    <citation type="journal article" date="2021" name="bioRxiv">
        <title>Whole Genome Assembly and Annotation of Northern Wild Rice, Zizania palustris L., Supports a Whole Genome Duplication in the Zizania Genus.</title>
        <authorList>
            <person name="Haas M."/>
            <person name="Kono T."/>
            <person name="Macchietto M."/>
            <person name="Millas R."/>
            <person name="McGilp L."/>
            <person name="Shao M."/>
            <person name="Duquette J."/>
            <person name="Hirsch C.N."/>
            <person name="Kimball J."/>
        </authorList>
    </citation>
    <scope>NUCLEOTIDE SEQUENCE</scope>
    <source>
        <tissue evidence="2">Fresh leaf tissue</tissue>
    </source>
</reference>
<dbReference type="EMBL" id="JAAALK010000282">
    <property type="protein sequence ID" value="KAG8080960.1"/>
    <property type="molecule type" value="Genomic_DNA"/>
</dbReference>
<reference evidence="2" key="2">
    <citation type="submission" date="2021-02" db="EMBL/GenBank/DDBJ databases">
        <authorList>
            <person name="Kimball J.A."/>
            <person name="Haas M.W."/>
            <person name="Macchietto M."/>
            <person name="Kono T."/>
            <person name="Duquette J."/>
            <person name="Shao M."/>
        </authorList>
    </citation>
    <scope>NUCLEOTIDE SEQUENCE</scope>
    <source>
        <tissue evidence="2">Fresh leaf tissue</tissue>
    </source>
</reference>
<proteinExistence type="predicted"/>
<protein>
    <submittedName>
        <fullName evidence="2">Uncharacterized protein</fullName>
    </submittedName>
</protein>
<keyword evidence="3" id="KW-1185">Reference proteome</keyword>
<sequence>MELYARKWKWEDGAPSTDSRDAQAPVHTPSPLRLRPACRVASPGGARPGRRRVGGTRRAVPQQPPVRRPSGDRCTPWRGGVVPRRR</sequence>
<evidence type="ECO:0000313" key="2">
    <source>
        <dbReference type="EMBL" id="KAG8080960.1"/>
    </source>
</evidence>
<evidence type="ECO:0000313" key="3">
    <source>
        <dbReference type="Proteomes" id="UP000729402"/>
    </source>
</evidence>
<dbReference type="AlphaFoldDB" id="A0A8J5SUU4"/>
<comment type="caution">
    <text evidence="2">The sequence shown here is derived from an EMBL/GenBank/DDBJ whole genome shotgun (WGS) entry which is preliminary data.</text>
</comment>